<keyword evidence="3" id="KW-1185">Reference proteome</keyword>
<protein>
    <submittedName>
        <fullName evidence="2">Uncharacterized protein</fullName>
    </submittedName>
</protein>
<accession>A0AAV2BT69</accession>
<feature type="region of interest" description="Disordered" evidence="1">
    <location>
        <begin position="113"/>
        <end position="218"/>
    </location>
</feature>
<reference evidence="2 3" key="1">
    <citation type="submission" date="2024-04" db="EMBL/GenBank/DDBJ databases">
        <authorList>
            <person name="Rising A."/>
            <person name="Reimegard J."/>
            <person name="Sonavane S."/>
            <person name="Akerstrom W."/>
            <person name="Nylinder S."/>
            <person name="Hedman E."/>
            <person name="Kallberg Y."/>
        </authorList>
    </citation>
    <scope>NUCLEOTIDE SEQUENCE [LARGE SCALE GENOMIC DNA]</scope>
</reference>
<feature type="region of interest" description="Disordered" evidence="1">
    <location>
        <begin position="1"/>
        <end position="95"/>
    </location>
</feature>
<proteinExistence type="predicted"/>
<evidence type="ECO:0000256" key="1">
    <source>
        <dbReference type="SAM" id="MobiDB-lite"/>
    </source>
</evidence>
<dbReference type="AlphaFoldDB" id="A0AAV2BT69"/>
<sequence length="289" mass="33031">MKKVSEEKVKAYSESSFQKSSKVRSKTHDQETKGIKKTTAEDSEEMKKVSEEKEKSYSESSFQKSSKVRSKTHDQDTNGIKKSTAEGSEEMKKFSEEMGKAYSEYLFQMNSKVRSKTHDQDTNGIKIDRQEDKQKFSMNVGHDGNKLVSEMNATPSDPYLKSSNATGNSSGSKNAKNQDDVSQNLMFKKSPVASTADKIEMPDNSSKDPTKEKAKSVSDFDEIKKNIFYKYPFMDTWSTSDKIYPTQPQKSYLEDYASKIFEEKKKKVDDPIQQTKTNLHFHRYASPSY</sequence>
<dbReference type="Proteomes" id="UP001497382">
    <property type="component" value="Unassembled WGS sequence"/>
</dbReference>
<evidence type="ECO:0000313" key="2">
    <source>
        <dbReference type="EMBL" id="CAL1299377.1"/>
    </source>
</evidence>
<evidence type="ECO:0000313" key="3">
    <source>
        <dbReference type="Proteomes" id="UP001497382"/>
    </source>
</evidence>
<feature type="compositionally biased region" description="Polar residues" evidence="1">
    <location>
        <begin position="151"/>
        <end position="185"/>
    </location>
</feature>
<feature type="compositionally biased region" description="Basic and acidic residues" evidence="1">
    <location>
        <begin position="26"/>
        <end position="57"/>
    </location>
</feature>
<dbReference type="EMBL" id="CAXIEN010000496">
    <property type="protein sequence ID" value="CAL1299377.1"/>
    <property type="molecule type" value="Genomic_DNA"/>
</dbReference>
<organism evidence="2 3">
    <name type="scientific">Larinioides sclopetarius</name>
    <dbReference type="NCBI Taxonomy" id="280406"/>
    <lineage>
        <taxon>Eukaryota</taxon>
        <taxon>Metazoa</taxon>
        <taxon>Ecdysozoa</taxon>
        <taxon>Arthropoda</taxon>
        <taxon>Chelicerata</taxon>
        <taxon>Arachnida</taxon>
        <taxon>Araneae</taxon>
        <taxon>Araneomorphae</taxon>
        <taxon>Entelegynae</taxon>
        <taxon>Araneoidea</taxon>
        <taxon>Araneidae</taxon>
        <taxon>Larinioides</taxon>
    </lineage>
</organism>
<name>A0AAV2BT69_9ARAC</name>
<feature type="compositionally biased region" description="Basic and acidic residues" evidence="1">
    <location>
        <begin position="116"/>
        <end position="135"/>
    </location>
</feature>
<comment type="caution">
    <text evidence="2">The sequence shown here is derived from an EMBL/GenBank/DDBJ whole genome shotgun (WGS) entry which is preliminary data.</text>
</comment>
<feature type="compositionally biased region" description="Basic and acidic residues" evidence="1">
    <location>
        <begin position="197"/>
        <end position="218"/>
    </location>
</feature>
<gene>
    <name evidence="2" type="ORF">LARSCL_LOCUS21317</name>
</gene>
<feature type="compositionally biased region" description="Basic and acidic residues" evidence="1">
    <location>
        <begin position="1"/>
        <end position="11"/>
    </location>
</feature>